<evidence type="ECO:0000259" key="5">
    <source>
        <dbReference type="PROSITE" id="PS50977"/>
    </source>
</evidence>
<dbReference type="AlphaFoldDB" id="A0A329LRL1"/>
<protein>
    <submittedName>
        <fullName evidence="6">TetR/AcrR family transcriptional regulator</fullName>
    </submittedName>
</protein>
<keyword evidence="2 4" id="KW-0238">DNA-binding</keyword>
<keyword evidence="1" id="KW-0805">Transcription regulation</keyword>
<accession>A0A329LRL1</accession>
<feature type="DNA-binding region" description="H-T-H motif" evidence="4">
    <location>
        <begin position="34"/>
        <end position="53"/>
    </location>
</feature>
<evidence type="ECO:0000256" key="1">
    <source>
        <dbReference type="ARBA" id="ARBA00023015"/>
    </source>
</evidence>
<comment type="caution">
    <text evidence="6">The sequence shown here is derived from an EMBL/GenBank/DDBJ whole genome shotgun (WGS) entry which is preliminary data.</text>
</comment>
<dbReference type="InterPro" id="IPR036271">
    <property type="entry name" value="Tet_transcr_reg_TetR-rel_C_sf"/>
</dbReference>
<name>A0A329LRL1_9BACL</name>
<dbReference type="Proteomes" id="UP000250369">
    <property type="component" value="Unassembled WGS sequence"/>
</dbReference>
<dbReference type="GO" id="GO:0003700">
    <property type="term" value="F:DNA-binding transcription factor activity"/>
    <property type="evidence" value="ECO:0007669"/>
    <property type="project" value="TreeGrafter"/>
</dbReference>
<dbReference type="Gene3D" id="1.10.10.60">
    <property type="entry name" value="Homeodomain-like"/>
    <property type="match status" value="1"/>
</dbReference>
<evidence type="ECO:0000256" key="3">
    <source>
        <dbReference type="ARBA" id="ARBA00023163"/>
    </source>
</evidence>
<dbReference type="InterPro" id="IPR009057">
    <property type="entry name" value="Homeodomain-like_sf"/>
</dbReference>
<dbReference type="SUPFAM" id="SSF48498">
    <property type="entry name" value="Tetracyclin repressor-like, C-terminal domain"/>
    <property type="match status" value="1"/>
</dbReference>
<keyword evidence="7" id="KW-1185">Reference proteome</keyword>
<sequence length="203" mass="23320">MSTDDKRKYAQQLSGVILNTARSLFEEHGVDAVSMHQVAKSAGIGQGTLYRRYANKGDLCLDLMKDRFRHLSEDWNTYLKQNADTPAVKRLRYLMRSLIHFVEKDADWIATIQSSTACSPDRLNFFETPPYVYMFTTICTLFEEAANMGEMAPVQAPFVTHMLISCLSPVVHLHLRQVHGYTTEQIADYFSMYFIDPLFKRTS</sequence>
<reference evidence="6 7" key="1">
    <citation type="journal article" date="2009" name="Int. J. Syst. Evol. Microbiol.">
        <title>Paenibacillus contaminans sp. nov., isolated from a contaminated laboratory plate.</title>
        <authorList>
            <person name="Chou J.H."/>
            <person name="Lee J.H."/>
            <person name="Lin M.C."/>
            <person name="Chang P.S."/>
            <person name="Arun A.B."/>
            <person name="Young C.C."/>
            <person name="Chen W.M."/>
        </authorList>
    </citation>
    <scope>NUCLEOTIDE SEQUENCE [LARGE SCALE GENOMIC DNA]</scope>
    <source>
        <strain evidence="6 7">CKOBP-6</strain>
    </source>
</reference>
<dbReference type="InterPro" id="IPR050109">
    <property type="entry name" value="HTH-type_TetR-like_transc_reg"/>
</dbReference>
<dbReference type="InterPro" id="IPR001647">
    <property type="entry name" value="HTH_TetR"/>
</dbReference>
<dbReference type="PANTHER" id="PTHR30055">
    <property type="entry name" value="HTH-TYPE TRANSCRIPTIONAL REGULATOR RUTR"/>
    <property type="match status" value="1"/>
</dbReference>
<dbReference type="SUPFAM" id="SSF46689">
    <property type="entry name" value="Homeodomain-like"/>
    <property type="match status" value="1"/>
</dbReference>
<dbReference type="EMBL" id="QMFB01000042">
    <property type="protein sequence ID" value="RAV10571.1"/>
    <property type="molecule type" value="Genomic_DNA"/>
</dbReference>
<gene>
    <name evidence="6" type="ORF">DQG23_37450</name>
</gene>
<evidence type="ECO:0000313" key="7">
    <source>
        <dbReference type="Proteomes" id="UP000250369"/>
    </source>
</evidence>
<dbReference type="PRINTS" id="PR00455">
    <property type="entry name" value="HTHTETR"/>
</dbReference>
<dbReference type="PROSITE" id="PS50977">
    <property type="entry name" value="HTH_TETR_2"/>
    <property type="match status" value="1"/>
</dbReference>
<organism evidence="6 7">
    <name type="scientific">Paenibacillus contaminans</name>
    <dbReference type="NCBI Taxonomy" id="450362"/>
    <lineage>
        <taxon>Bacteria</taxon>
        <taxon>Bacillati</taxon>
        <taxon>Bacillota</taxon>
        <taxon>Bacilli</taxon>
        <taxon>Bacillales</taxon>
        <taxon>Paenibacillaceae</taxon>
        <taxon>Paenibacillus</taxon>
    </lineage>
</organism>
<keyword evidence="3" id="KW-0804">Transcription</keyword>
<proteinExistence type="predicted"/>
<dbReference type="GO" id="GO:0000976">
    <property type="term" value="F:transcription cis-regulatory region binding"/>
    <property type="evidence" value="ECO:0007669"/>
    <property type="project" value="TreeGrafter"/>
</dbReference>
<dbReference type="Pfam" id="PF00440">
    <property type="entry name" value="TetR_N"/>
    <property type="match status" value="1"/>
</dbReference>
<dbReference type="Gene3D" id="1.10.357.10">
    <property type="entry name" value="Tetracycline Repressor, domain 2"/>
    <property type="match status" value="1"/>
</dbReference>
<evidence type="ECO:0000313" key="6">
    <source>
        <dbReference type="EMBL" id="RAV10571.1"/>
    </source>
</evidence>
<dbReference type="RefSeq" id="WP_113036157.1">
    <property type="nucleotide sequence ID" value="NZ_QMFB01000042.1"/>
</dbReference>
<evidence type="ECO:0000256" key="4">
    <source>
        <dbReference type="PROSITE-ProRule" id="PRU00335"/>
    </source>
</evidence>
<feature type="domain" description="HTH tetR-type" evidence="5">
    <location>
        <begin position="11"/>
        <end position="71"/>
    </location>
</feature>
<evidence type="ECO:0000256" key="2">
    <source>
        <dbReference type="ARBA" id="ARBA00023125"/>
    </source>
</evidence>
<dbReference type="OrthoDB" id="1679733at2"/>
<dbReference type="PANTHER" id="PTHR30055:SF234">
    <property type="entry name" value="HTH-TYPE TRANSCRIPTIONAL REGULATOR BETI"/>
    <property type="match status" value="1"/>
</dbReference>